<dbReference type="PANTHER" id="PTHR43377:SF6">
    <property type="entry name" value="GFO_IDH_MOCA-LIKE OXIDOREDUCTASE N-TERMINAL DOMAIN-CONTAINING PROTEIN"/>
    <property type="match status" value="1"/>
</dbReference>
<dbReference type="InterPro" id="IPR000683">
    <property type="entry name" value="Gfo/Idh/MocA-like_OxRdtase_N"/>
</dbReference>
<comment type="caution">
    <text evidence="3">The sequence shown here is derived from an EMBL/GenBank/DDBJ whole genome shotgun (WGS) entry which is preliminary data.</text>
</comment>
<dbReference type="Pfam" id="PF01408">
    <property type="entry name" value="GFO_IDH_MocA"/>
    <property type="match status" value="1"/>
</dbReference>
<feature type="domain" description="GFO/IDH/MocA-like oxidoreductase" evidence="2">
    <location>
        <begin position="137"/>
        <end position="244"/>
    </location>
</feature>
<dbReference type="InterPro" id="IPR055170">
    <property type="entry name" value="GFO_IDH_MocA-like_dom"/>
</dbReference>
<gene>
    <name evidence="3" type="primary">wbpD</name>
    <name evidence="3" type="ORF">BWY73_00561</name>
</gene>
<dbReference type="InterPro" id="IPR011004">
    <property type="entry name" value="Trimer_LpxA-like_sf"/>
</dbReference>
<dbReference type="Pfam" id="PF00132">
    <property type="entry name" value="Hexapep"/>
    <property type="match status" value="1"/>
</dbReference>
<evidence type="ECO:0000259" key="2">
    <source>
        <dbReference type="Pfam" id="PF22725"/>
    </source>
</evidence>
<dbReference type="SUPFAM" id="SSF51735">
    <property type="entry name" value="NAD(P)-binding Rossmann-fold domains"/>
    <property type="match status" value="1"/>
</dbReference>
<keyword evidence="3" id="KW-0808">Transferase</keyword>
<dbReference type="Pfam" id="PF22725">
    <property type="entry name" value="GFO_IDH_MocA_C3"/>
    <property type="match status" value="1"/>
</dbReference>
<dbReference type="Gene3D" id="3.30.360.10">
    <property type="entry name" value="Dihydrodipicolinate Reductase, domain 2"/>
    <property type="match status" value="1"/>
</dbReference>
<evidence type="ECO:0000259" key="1">
    <source>
        <dbReference type="Pfam" id="PF01408"/>
    </source>
</evidence>
<dbReference type="AlphaFoldDB" id="A0A1V5MI69"/>
<dbReference type="EC" id="2.3.1.201" evidence="3"/>
<reference evidence="3" key="1">
    <citation type="submission" date="2017-02" db="EMBL/GenBank/DDBJ databases">
        <title>Delving into the versatile metabolic prowess of the omnipresent phylum Bacteroidetes.</title>
        <authorList>
            <person name="Nobu M.K."/>
            <person name="Mei R."/>
            <person name="Narihiro T."/>
            <person name="Kuroda K."/>
            <person name="Liu W.-T."/>
        </authorList>
    </citation>
    <scope>NUCLEOTIDE SEQUENCE</scope>
    <source>
        <strain evidence="3">ADurb.Bin417</strain>
    </source>
</reference>
<dbReference type="GO" id="GO:0016746">
    <property type="term" value="F:acyltransferase activity"/>
    <property type="evidence" value="ECO:0007669"/>
    <property type="project" value="UniProtKB-KW"/>
</dbReference>
<dbReference type="InterPro" id="IPR036291">
    <property type="entry name" value="NAD(P)-bd_dom_sf"/>
</dbReference>
<dbReference type="SUPFAM" id="SSF51161">
    <property type="entry name" value="Trimeric LpxA-like enzymes"/>
    <property type="match status" value="1"/>
</dbReference>
<dbReference type="InterPro" id="IPR051450">
    <property type="entry name" value="Gfo/Idh/MocA_Oxidoreductases"/>
</dbReference>
<sequence length="527" mass="58304">MNEQEVRVKGVPRVAVVGAGYWGKNLVRVFHELGALGAICEINPALRAKFADAYPEPILDNFEAVLADPSLSAVVIAAPAVTHYQLARTALLRDKDVFVEKPLALKVEEGEELVRLAGERGRVLMIGHILNYHPAVIKLKELINQGVLGRINYLYSNRLNFGRIRTEENILWSFAPHDISVMLALLNEEPTQVTCRGAAYLQPEIFDLTLTHFTFQSGAQAHIFVSWLHPYKEQKLVVAGSEKMALFDDATEEKLFLYHHRVAWEDRIPTALKASAEPVPLEMTEPLRCEAEHFLQRLADRQPPRTDGREGLRVLRILDRCQSALTAPPAPAAEMKTVRPYTVHPSAYVDEGVEVGAGTVIWHFSHLIRGSRVGRNCRIGQNVVIGPNANVGDRVKIQNNVSVYEGVELEDYVFCGPSMVFTNVLNPRSAIPRMNELRRTLVRRGASLGANCTVVCGHTIGRYAFVGAGAVVTRDVPDYALVTGVPAKVTGWMCECGLKLDFRGKRTAACSCGLKYRKTGQSVEPLG</sequence>
<dbReference type="InterPro" id="IPR001451">
    <property type="entry name" value="Hexapep"/>
</dbReference>
<dbReference type="Gene3D" id="2.160.10.10">
    <property type="entry name" value="Hexapeptide repeat proteins"/>
    <property type="match status" value="1"/>
</dbReference>
<dbReference type="SUPFAM" id="SSF55347">
    <property type="entry name" value="Glyceraldehyde-3-phosphate dehydrogenase-like, C-terminal domain"/>
    <property type="match status" value="1"/>
</dbReference>
<dbReference type="CDD" id="cd03358">
    <property type="entry name" value="LbH_WxcM_N_like"/>
    <property type="match status" value="1"/>
</dbReference>
<dbReference type="PANTHER" id="PTHR43377">
    <property type="entry name" value="BILIVERDIN REDUCTASE A"/>
    <property type="match status" value="1"/>
</dbReference>
<protein>
    <submittedName>
        <fullName evidence="3">UDP-2-acetamido-3-amino-2, 3-dideoxy-D-glucuronate N-acetyltransferase</fullName>
        <ecNumber evidence="3">2.3.1.201</ecNumber>
    </submittedName>
</protein>
<proteinExistence type="predicted"/>
<dbReference type="Gene3D" id="3.40.50.720">
    <property type="entry name" value="NAD(P)-binding Rossmann-like Domain"/>
    <property type="match status" value="1"/>
</dbReference>
<feature type="domain" description="Gfo/Idh/MocA-like oxidoreductase N-terminal" evidence="1">
    <location>
        <begin position="13"/>
        <end position="128"/>
    </location>
</feature>
<dbReference type="Proteomes" id="UP000485484">
    <property type="component" value="Unassembled WGS sequence"/>
</dbReference>
<accession>A0A1V5MI69</accession>
<dbReference type="GO" id="GO:0000166">
    <property type="term" value="F:nucleotide binding"/>
    <property type="evidence" value="ECO:0007669"/>
    <property type="project" value="InterPro"/>
</dbReference>
<organism evidence="3">
    <name type="scientific">candidate division TA06 bacterium ADurb.Bin417</name>
    <dbReference type="NCBI Taxonomy" id="1852828"/>
    <lineage>
        <taxon>Bacteria</taxon>
        <taxon>Bacteria division TA06</taxon>
    </lineage>
</organism>
<dbReference type="Pfam" id="PF14602">
    <property type="entry name" value="Hexapep_2"/>
    <property type="match status" value="1"/>
</dbReference>
<dbReference type="EMBL" id="MWAK01000056">
    <property type="protein sequence ID" value="OPZ92938.1"/>
    <property type="molecule type" value="Genomic_DNA"/>
</dbReference>
<keyword evidence="3" id="KW-0012">Acyltransferase</keyword>
<name>A0A1V5MI69_UNCT6</name>
<evidence type="ECO:0000313" key="3">
    <source>
        <dbReference type="EMBL" id="OPZ92938.1"/>
    </source>
</evidence>